<keyword evidence="3 10" id="KW-0479">Metal-binding</keyword>
<dbReference type="PANTHER" id="PTHR10768">
    <property type="entry name" value="60S RIBOSOMAL PROTEIN L37"/>
    <property type="match status" value="1"/>
</dbReference>
<name>A0A1E4RFR2_9ASCO</name>
<proteinExistence type="inferred from homology"/>
<comment type="similarity">
    <text evidence="2 10">Belongs to the eukaryotic ribosomal protein eL37 family.</text>
</comment>
<evidence type="ECO:0000256" key="9">
    <source>
        <dbReference type="ARBA" id="ARBA00023274"/>
    </source>
</evidence>
<reference evidence="12" key="1">
    <citation type="submission" date="2016-05" db="EMBL/GenBank/DDBJ databases">
        <title>Comparative genomics of biotechnologically important yeasts.</title>
        <authorList>
            <consortium name="DOE Joint Genome Institute"/>
            <person name="Riley R."/>
            <person name="Haridas S."/>
            <person name="Wolfe K.H."/>
            <person name="Lopes M.R."/>
            <person name="Hittinger C.T."/>
            <person name="Goker M."/>
            <person name="Salamov A."/>
            <person name="Wisecaver J."/>
            <person name="Long T.M."/>
            <person name="Aerts A.L."/>
            <person name="Barry K."/>
            <person name="Choi C."/>
            <person name="Clum A."/>
            <person name="Coughlan A.Y."/>
            <person name="Deshpande S."/>
            <person name="Douglass A.P."/>
            <person name="Hanson S.J."/>
            <person name="Klenk H.-P."/>
            <person name="Labutti K."/>
            <person name="Lapidus A."/>
            <person name="Lindquist E."/>
            <person name="Lipzen A."/>
            <person name="Meier-Kolthoff J.P."/>
            <person name="Ohm R.A."/>
            <person name="Otillar R.P."/>
            <person name="Pangilinan J."/>
            <person name="Peng Y."/>
            <person name="Rokas A."/>
            <person name="Rosa C.A."/>
            <person name="Scheuner C."/>
            <person name="Sibirny A.A."/>
            <person name="Slot J.C."/>
            <person name="Stielow J.B."/>
            <person name="Sun H."/>
            <person name="Kurtzman C.P."/>
            <person name="Blackwell M."/>
            <person name="Grigoriev I.V."/>
            <person name="Jeffries T.W."/>
        </authorList>
    </citation>
    <scope>NUCLEOTIDE SEQUENCE [LARGE SCALE GENOMIC DNA]</scope>
    <source>
        <strain evidence="12">NRRL Y-1933</strain>
    </source>
</reference>
<dbReference type="InterPro" id="IPR001569">
    <property type="entry name" value="Ribosomal_eL37"/>
</dbReference>
<dbReference type="NCBIfam" id="NF003214">
    <property type="entry name" value="PRK04179.1"/>
    <property type="match status" value="1"/>
</dbReference>
<dbReference type="EMBL" id="KV454543">
    <property type="protein sequence ID" value="ODV66104.1"/>
    <property type="molecule type" value="Genomic_DNA"/>
</dbReference>
<evidence type="ECO:0000256" key="4">
    <source>
        <dbReference type="ARBA" id="ARBA00022730"/>
    </source>
</evidence>
<evidence type="ECO:0000256" key="3">
    <source>
        <dbReference type="ARBA" id="ARBA00022723"/>
    </source>
</evidence>
<evidence type="ECO:0000256" key="10">
    <source>
        <dbReference type="RuleBase" id="RU000576"/>
    </source>
</evidence>
<sequence>MGKGTPSLGKRHNKSHVLCHRCGNRSLHAQTKVCASCGYPSAKIRSHNWAQKAKRRRTTGTGRMAHLKHVPRRFKNNFQTGVAKKSSA</sequence>
<keyword evidence="9 10" id="KW-0687">Ribonucleoprotein</keyword>
<dbReference type="Pfam" id="PF01907">
    <property type="entry name" value="Ribosomal_L37e"/>
    <property type="match status" value="1"/>
</dbReference>
<keyword evidence="8 10" id="KW-0689">Ribosomal protein</keyword>
<dbReference type="GO" id="GO:0008270">
    <property type="term" value="F:zinc ion binding"/>
    <property type="evidence" value="ECO:0007669"/>
    <property type="project" value="UniProtKB-KW"/>
</dbReference>
<keyword evidence="6 10" id="KW-0862">Zinc</keyword>
<dbReference type="GO" id="GO:0003735">
    <property type="term" value="F:structural constituent of ribosome"/>
    <property type="evidence" value="ECO:0007669"/>
    <property type="project" value="InterPro"/>
</dbReference>
<evidence type="ECO:0000256" key="5">
    <source>
        <dbReference type="ARBA" id="ARBA00022771"/>
    </source>
</evidence>
<comment type="function">
    <text evidence="10">Component of the large ribosomal subunit. The ribosome is a large ribonucleoprotein complex responsible for the synthesis of proteins in the cell.</text>
</comment>
<dbReference type="InterPro" id="IPR011331">
    <property type="entry name" value="Ribosomal_eL37/eL43"/>
</dbReference>
<evidence type="ECO:0000313" key="11">
    <source>
        <dbReference type="EMBL" id="ODV66104.1"/>
    </source>
</evidence>
<dbReference type="STRING" id="984485.A0A1E4RFR2"/>
<dbReference type="InterPro" id="IPR018267">
    <property type="entry name" value="Ribosomal_eL37_CS"/>
</dbReference>
<dbReference type="GO" id="GO:0022625">
    <property type="term" value="C:cytosolic large ribosomal subunit"/>
    <property type="evidence" value="ECO:0007669"/>
    <property type="project" value="UniProtKB-ARBA"/>
</dbReference>
<dbReference type="PANTHER" id="PTHR10768:SF0">
    <property type="entry name" value="RIBOSOMAL PROTEIN L37"/>
    <property type="match status" value="1"/>
</dbReference>
<comment type="cofactor">
    <cofactor evidence="1">
        <name>Zn(2+)</name>
        <dbReference type="ChEBI" id="CHEBI:29105"/>
    </cofactor>
</comment>
<dbReference type="Gene3D" id="2.20.25.30">
    <property type="match status" value="1"/>
</dbReference>
<keyword evidence="12" id="KW-1185">Reference proteome</keyword>
<dbReference type="GO" id="GO:0019843">
    <property type="term" value="F:rRNA binding"/>
    <property type="evidence" value="ECO:0007669"/>
    <property type="project" value="UniProtKB-KW"/>
</dbReference>
<dbReference type="GO" id="GO:0000448">
    <property type="term" value="P:cleavage in ITS2 between 5.8S rRNA and LSU-rRNA of tricistronic rRNA transcript (SSU-rRNA, 5.8S rRNA, LSU-rRNA)"/>
    <property type="evidence" value="ECO:0007669"/>
    <property type="project" value="UniProtKB-ARBA"/>
</dbReference>
<dbReference type="PROSITE" id="PS01077">
    <property type="entry name" value="RIBOSOMAL_L37E"/>
    <property type="match status" value="1"/>
</dbReference>
<evidence type="ECO:0000256" key="7">
    <source>
        <dbReference type="ARBA" id="ARBA00022884"/>
    </source>
</evidence>
<dbReference type="AlphaFoldDB" id="A0A1E4RFR2"/>
<organism evidence="11 12">
    <name type="scientific">Hyphopichia burtonii NRRL Y-1933</name>
    <dbReference type="NCBI Taxonomy" id="984485"/>
    <lineage>
        <taxon>Eukaryota</taxon>
        <taxon>Fungi</taxon>
        <taxon>Dikarya</taxon>
        <taxon>Ascomycota</taxon>
        <taxon>Saccharomycotina</taxon>
        <taxon>Pichiomycetes</taxon>
        <taxon>Debaryomycetaceae</taxon>
        <taxon>Hyphopichia</taxon>
    </lineage>
</organism>
<protein>
    <recommendedName>
        <fullName evidence="10">Ribosomal protein L37</fullName>
    </recommendedName>
</protein>
<dbReference type="GO" id="GO:0030684">
    <property type="term" value="C:preribosome"/>
    <property type="evidence" value="ECO:0007669"/>
    <property type="project" value="UniProtKB-ARBA"/>
</dbReference>
<dbReference type="HAMAP" id="MF_00547">
    <property type="entry name" value="Ribosomal_eL37"/>
    <property type="match status" value="1"/>
</dbReference>
<accession>A0A1E4RFR2</accession>
<evidence type="ECO:0000256" key="8">
    <source>
        <dbReference type="ARBA" id="ARBA00022980"/>
    </source>
</evidence>
<evidence type="ECO:0000256" key="2">
    <source>
        <dbReference type="ARBA" id="ARBA00009805"/>
    </source>
</evidence>
<keyword evidence="5" id="KW-0863">Zinc-finger</keyword>
<evidence type="ECO:0000256" key="6">
    <source>
        <dbReference type="ARBA" id="ARBA00022833"/>
    </source>
</evidence>
<dbReference type="GO" id="GO:0006412">
    <property type="term" value="P:translation"/>
    <property type="evidence" value="ECO:0007669"/>
    <property type="project" value="InterPro"/>
</dbReference>
<dbReference type="OrthoDB" id="10259236at2759"/>
<gene>
    <name evidence="11" type="ORF">HYPBUDRAFT_12685</name>
</gene>
<dbReference type="RefSeq" id="XP_020075171.1">
    <property type="nucleotide sequence ID" value="XM_020219363.1"/>
</dbReference>
<evidence type="ECO:0000313" key="12">
    <source>
        <dbReference type="Proteomes" id="UP000095085"/>
    </source>
</evidence>
<keyword evidence="7 10" id="KW-0694">RNA-binding</keyword>
<dbReference type="Proteomes" id="UP000095085">
    <property type="component" value="Unassembled WGS sequence"/>
</dbReference>
<evidence type="ECO:0000256" key="1">
    <source>
        <dbReference type="ARBA" id="ARBA00001947"/>
    </source>
</evidence>
<dbReference type="InterPro" id="IPR011332">
    <property type="entry name" value="Ribosomal_zn-bd"/>
</dbReference>
<dbReference type="SUPFAM" id="SSF57829">
    <property type="entry name" value="Zn-binding ribosomal proteins"/>
    <property type="match status" value="1"/>
</dbReference>
<keyword evidence="4 10" id="KW-0699">rRNA-binding</keyword>
<dbReference type="FunFam" id="2.20.25.30:FF:000001">
    <property type="entry name" value="Ribosomal protein L37"/>
    <property type="match status" value="1"/>
</dbReference>
<dbReference type="GeneID" id="30993913"/>